<dbReference type="Pfam" id="PF00873">
    <property type="entry name" value="ACR_tran"/>
    <property type="match status" value="1"/>
</dbReference>
<feature type="transmembrane region" description="Helical" evidence="1">
    <location>
        <begin position="977"/>
        <end position="1008"/>
    </location>
</feature>
<dbReference type="Gene3D" id="3.30.70.1320">
    <property type="entry name" value="Multidrug efflux transporter AcrB pore domain like"/>
    <property type="match status" value="1"/>
</dbReference>
<feature type="transmembrane region" description="Helical" evidence="1">
    <location>
        <begin position="884"/>
        <end position="904"/>
    </location>
</feature>
<dbReference type="Gene3D" id="1.20.1640.10">
    <property type="entry name" value="Multidrug efflux transporter AcrB transmembrane domain"/>
    <property type="match status" value="2"/>
</dbReference>
<feature type="transmembrane region" description="Helical" evidence="1">
    <location>
        <begin position="12"/>
        <end position="29"/>
    </location>
</feature>
<dbReference type="Gene3D" id="3.30.70.1440">
    <property type="entry name" value="Multidrug efflux transporter AcrB pore domain"/>
    <property type="match status" value="1"/>
</dbReference>
<dbReference type="RefSeq" id="WP_029911354.1">
    <property type="nucleotide sequence ID" value="NZ_AP020335.1"/>
</dbReference>
<comment type="caution">
    <text evidence="2">The sequence shown here is derived from an EMBL/GenBank/DDBJ whole genome shotgun (WGS) entry which is preliminary data.</text>
</comment>
<proteinExistence type="predicted"/>
<feature type="transmembrane region" description="Helical" evidence="1">
    <location>
        <begin position="437"/>
        <end position="456"/>
    </location>
</feature>
<accession>A0A066ZUU0</accession>
<dbReference type="PRINTS" id="PR00702">
    <property type="entry name" value="ACRIFLAVINRP"/>
</dbReference>
<reference evidence="2 3" key="1">
    <citation type="submission" date="2014-04" db="EMBL/GenBank/DDBJ databases">
        <title>Draft genome sequence of Hydrogenovibrio marinus MH-110, a model organism for aerobic H2 metabolism.</title>
        <authorList>
            <person name="Cha H.J."/>
            <person name="Jo B.H."/>
            <person name="Hwang B.H."/>
        </authorList>
    </citation>
    <scope>NUCLEOTIDE SEQUENCE [LARGE SCALE GENOMIC DNA]</scope>
    <source>
        <strain evidence="2 3">MH-110</strain>
    </source>
</reference>
<dbReference type="SUPFAM" id="SSF82866">
    <property type="entry name" value="Multidrug efflux transporter AcrB transmembrane domain"/>
    <property type="match status" value="2"/>
</dbReference>
<name>A0A066ZUU0_HYDMR</name>
<evidence type="ECO:0000313" key="2">
    <source>
        <dbReference type="EMBL" id="KDN96044.1"/>
    </source>
</evidence>
<dbReference type="EMBL" id="JMIU01000001">
    <property type="protein sequence ID" value="KDN96044.1"/>
    <property type="molecule type" value="Genomic_DNA"/>
</dbReference>
<dbReference type="AlphaFoldDB" id="A0A066ZUU0"/>
<keyword evidence="3" id="KW-1185">Reference proteome</keyword>
<dbReference type="Gene3D" id="3.30.70.1430">
    <property type="entry name" value="Multidrug efflux transporter AcrB pore domain"/>
    <property type="match status" value="2"/>
</dbReference>
<dbReference type="Proteomes" id="UP000027341">
    <property type="component" value="Unassembled WGS sequence"/>
</dbReference>
<evidence type="ECO:0008006" key="4">
    <source>
        <dbReference type="Google" id="ProtNLM"/>
    </source>
</evidence>
<keyword evidence="1" id="KW-1133">Transmembrane helix</keyword>
<dbReference type="STRING" id="28885.EI16_07080"/>
<dbReference type="SUPFAM" id="SSF82714">
    <property type="entry name" value="Multidrug efflux transporter AcrB TolC docking domain, DN and DC subdomains"/>
    <property type="match status" value="2"/>
</dbReference>
<dbReference type="SUPFAM" id="SSF82693">
    <property type="entry name" value="Multidrug efflux transporter AcrB pore domain, PN1, PN2, PC1 and PC2 subdomains"/>
    <property type="match status" value="2"/>
</dbReference>
<feature type="transmembrane region" description="Helical" evidence="1">
    <location>
        <begin position="910"/>
        <end position="931"/>
    </location>
</feature>
<feature type="transmembrane region" description="Helical" evidence="1">
    <location>
        <begin position="365"/>
        <end position="382"/>
    </location>
</feature>
<evidence type="ECO:0000313" key="3">
    <source>
        <dbReference type="Proteomes" id="UP000027341"/>
    </source>
</evidence>
<dbReference type="InterPro" id="IPR001036">
    <property type="entry name" value="Acrflvin-R"/>
</dbReference>
<evidence type="ECO:0000256" key="1">
    <source>
        <dbReference type="SAM" id="Phobius"/>
    </source>
</evidence>
<dbReference type="PANTHER" id="PTHR32063:SF18">
    <property type="entry name" value="CATION EFFLUX SYSTEM PROTEIN"/>
    <property type="match status" value="1"/>
</dbReference>
<feature type="transmembrane region" description="Helical" evidence="1">
    <location>
        <begin position="337"/>
        <end position="358"/>
    </location>
</feature>
<feature type="transmembrane region" description="Helical" evidence="1">
    <location>
        <begin position="527"/>
        <end position="547"/>
    </location>
</feature>
<dbReference type="InterPro" id="IPR027463">
    <property type="entry name" value="AcrB_DN_DC_subdom"/>
</dbReference>
<feature type="transmembrane region" description="Helical" evidence="1">
    <location>
        <begin position="952"/>
        <end position="971"/>
    </location>
</feature>
<feature type="transmembrane region" description="Helical" evidence="1">
    <location>
        <begin position="394"/>
        <end position="416"/>
    </location>
</feature>
<sequence>MNIAEYAIKKRTVTLIFTLFVIIAGYFSYENLGRLEDPEFTVKDALIITYYPGASAKEVAEEVSDKIETKIQELGEVKEVQALNKRGTSVITVTMKNKYGKKDLPLIWQKLRSKIDDVIPQLPPGVSKPIVNDDFGDVYGTLYAVTGEGFSYKELYDYAKFLRKQLLLVKDVAKIDIQGQQPETIYIELNRDKIATLGIGLDDIFDSLNNKNTLVPAGKVKVGSDYITINPTGKVDAVNDIKNLVIESKDHDNKSSRLIYLKDIAKVYRGYQEPASKYIEFNGTQAVTLGISTVQGGNVVKMGEAVEAKLHQLQAEIPVGIELHPISLQSDRVTASINAFMVNLMEAVVIVIAVLMIFMGFRSASIIGTALFVTVMATFIIMKMQGIMLERISLGALIIALGMLVDNAIVVIDGMLVRIQKGMDRVKAAGEVVSQSFWPLLGATIIAVLAFGAIGLSQDSTGEYTRSLFYVILYSLLLSWLVAITVVPLLGVMFIKVKAGEANKDPFDNKFYRWMKSVLVVLIRRRWITVMVMVGLLALSFLAFSNLKNSFFPSSTRDQFMFHLYFAEDTDISQVKKITDKIEHVIRQDDKVKDVTSFIDSGAPRFLLTYTPEKDPSGYGFLVITVKDYHDIPALMAKFRQYVIDHYPSVLPRPEQFALGPTNPAVEAVIYGPNPDVLRHIGEEIKAIMREKGGTAIRSEWRERVKEVVPVFDEARASEVGVTREDFNKSLDLNFDGLTVGYYREQDEMIPMVTRASEQDRLDVSQINNIQVWSSGARKYVPINQVIKKIEVKFVDAASHTKNRMRKFKVMCDPAIGALKSSIFEKVKAPIEALKLPDGYRLEWEGEYKSSNDAKESLMASIPMFVVMMVLIVVMLFNSVKEPIIIWLTVPLALVGVGFGLYTADKPFDFMALLGFLSLTGMLIKNSIVLIDEINLELSNGKEKFDAVIHSVLSRTRPVSMGALTTVLGMIPLLTDAFFVAMAVAIMAGLAFSTVLTLLFVPVLYAIFHKIQVPENLGKG</sequence>
<organism evidence="2 3">
    <name type="scientific">Hydrogenovibrio marinus</name>
    <dbReference type="NCBI Taxonomy" id="28885"/>
    <lineage>
        <taxon>Bacteria</taxon>
        <taxon>Pseudomonadati</taxon>
        <taxon>Pseudomonadota</taxon>
        <taxon>Gammaproteobacteria</taxon>
        <taxon>Thiotrichales</taxon>
        <taxon>Piscirickettsiaceae</taxon>
        <taxon>Hydrogenovibrio</taxon>
    </lineage>
</organism>
<dbReference type="GO" id="GO:0005886">
    <property type="term" value="C:plasma membrane"/>
    <property type="evidence" value="ECO:0007669"/>
    <property type="project" value="TreeGrafter"/>
</dbReference>
<keyword evidence="1" id="KW-0472">Membrane</keyword>
<gene>
    <name evidence="2" type="ORF">EI16_07080</name>
</gene>
<keyword evidence="1" id="KW-0812">Transmembrane</keyword>
<dbReference type="GO" id="GO:0042910">
    <property type="term" value="F:xenobiotic transmembrane transporter activity"/>
    <property type="evidence" value="ECO:0007669"/>
    <property type="project" value="TreeGrafter"/>
</dbReference>
<dbReference type="PANTHER" id="PTHR32063">
    <property type="match status" value="1"/>
</dbReference>
<dbReference type="Gene3D" id="3.30.2090.10">
    <property type="entry name" value="Multidrug efflux transporter AcrB TolC docking domain, DN and DC subdomains"/>
    <property type="match status" value="2"/>
</dbReference>
<feature type="transmembrane region" description="Helical" evidence="1">
    <location>
        <begin position="468"/>
        <end position="495"/>
    </location>
</feature>
<protein>
    <recommendedName>
        <fullName evidence="4">Multidrug transporter AcrB</fullName>
    </recommendedName>
</protein>
<feature type="transmembrane region" description="Helical" evidence="1">
    <location>
        <begin position="858"/>
        <end position="877"/>
    </location>
</feature>